<sequence>MDDRNNGLLIEGFVQGSYDRMFGAGKVEARHHPLTSWSQATVSGSQSNFQDTQRDVKRTVEALQSTLYKEGGNDELLTELSAVEERLTSATTVDELGTVIIESRPVLDQVFGR</sequence>
<comment type="caution">
    <text evidence="1">The sequence shown here is derived from an EMBL/GenBank/DDBJ whole genome shotgun (WGS) entry which is preliminary data.</text>
</comment>
<accession>A0A2A3M1H6</accession>
<reference evidence="1 2" key="1">
    <citation type="submission" date="2017-09" db="EMBL/GenBank/DDBJ databases">
        <authorList>
            <person name="Ehlers B."/>
            <person name="Leendertz F.H."/>
        </authorList>
    </citation>
    <scope>NUCLEOTIDE SEQUENCE [LARGE SCALE GENOMIC DNA]</scope>
    <source>
        <strain evidence="1 2">DJ-1</strain>
    </source>
</reference>
<evidence type="ECO:0000313" key="1">
    <source>
        <dbReference type="EMBL" id="PBJ93923.1"/>
    </source>
</evidence>
<protein>
    <submittedName>
        <fullName evidence="1">Uncharacterized protein</fullName>
    </submittedName>
</protein>
<dbReference type="Proteomes" id="UP000218102">
    <property type="component" value="Unassembled WGS sequence"/>
</dbReference>
<dbReference type="EMBL" id="NTME01000021">
    <property type="protein sequence ID" value="PBJ93923.1"/>
    <property type="molecule type" value="Genomic_DNA"/>
</dbReference>
<name>A0A2A3M1H6_PSEDL</name>
<organism evidence="1 2">
    <name type="scientific">Pseudomonas plecoglossicida</name>
    <dbReference type="NCBI Taxonomy" id="70775"/>
    <lineage>
        <taxon>Bacteria</taxon>
        <taxon>Pseudomonadati</taxon>
        <taxon>Pseudomonadota</taxon>
        <taxon>Gammaproteobacteria</taxon>
        <taxon>Pseudomonadales</taxon>
        <taxon>Pseudomonadaceae</taxon>
        <taxon>Pseudomonas</taxon>
    </lineage>
</organism>
<evidence type="ECO:0000313" key="2">
    <source>
        <dbReference type="Proteomes" id="UP000218102"/>
    </source>
</evidence>
<gene>
    <name evidence="1" type="ORF">CMV24_19040</name>
</gene>
<dbReference type="RefSeq" id="WP_023383583.1">
    <property type="nucleotide sequence ID" value="NZ_NTME01000021.1"/>
</dbReference>
<proteinExistence type="predicted"/>
<dbReference type="AlphaFoldDB" id="A0A2A3M1H6"/>